<gene>
    <name evidence="1" type="ORF">S03H2_63704</name>
</gene>
<protein>
    <submittedName>
        <fullName evidence="1">Uncharacterized protein</fullName>
    </submittedName>
</protein>
<evidence type="ECO:0000313" key="1">
    <source>
        <dbReference type="EMBL" id="GAH86952.1"/>
    </source>
</evidence>
<proteinExistence type="predicted"/>
<dbReference type="EMBL" id="BARU01041301">
    <property type="protein sequence ID" value="GAH86952.1"/>
    <property type="molecule type" value="Genomic_DNA"/>
</dbReference>
<name>X1IZ30_9ZZZZ</name>
<comment type="caution">
    <text evidence="1">The sequence shown here is derived from an EMBL/GenBank/DDBJ whole genome shotgun (WGS) entry which is preliminary data.</text>
</comment>
<accession>X1IZ30</accession>
<sequence>YVKKLIKKKSLIKGLLISMSCNKGVKSQQADPKAKGLTRNLRFTAFPQMLCVSHIRKML</sequence>
<reference evidence="1" key="1">
    <citation type="journal article" date="2014" name="Front. Microbiol.">
        <title>High frequency of phylogenetically diverse reductive dehalogenase-homologous genes in deep subseafloor sedimentary metagenomes.</title>
        <authorList>
            <person name="Kawai M."/>
            <person name="Futagami T."/>
            <person name="Toyoda A."/>
            <person name="Takaki Y."/>
            <person name="Nishi S."/>
            <person name="Hori S."/>
            <person name="Arai W."/>
            <person name="Tsubouchi T."/>
            <person name="Morono Y."/>
            <person name="Uchiyama I."/>
            <person name="Ito T."/>
            <person name="Fujiyama A."/>
            <person name="Inagaki F."/>
            <person name="Takami H."/>
        </authorList>
    </citation>
    <scope>NUCLEOTIDE SEQUENCE</scope>
    <source>
        <strain evidence="1">Expedition CK06-06</strain>
    </source>
</reference>
<organism evidence="1">
    <name type="scientific">marine sediment metagenome</name>
    <dbReference type="NCBI Taxonomy" id="412755"/>
    <lineage>
        <taxon>unclassified sequences</taxon>
        <taxon>metagenomes</taxon>
        <taxon>ecological metagenomes</taxon>
    </lineage>
</organism>
<dbReference type="AlphaFoldDB" id="X1IZ30"/>
<feature type="non-terminal residue" evidence="1">
    <location>
        <position position="1"/>
    </location>
</feature>